<name>A0A0C9TK10_SPHS4</name>
<keyword evidence="2" id="KW-1185">Reference proteome</keyword>
<proteinExistence type="predicted"/>
<gene>
    <name evidence="1" type="ORF">M422DRAFT_53932</name>
</gene>
<dbReference type="EMBL" id="KN837270">
    <property type="protein sequence ID" value="KIJ30048.1"/>
    <property type="molecule type" value="Genomic_DNA"/>
</dbReference>
<evidence type="ECO:0000313" key="1">
    <source>
        <dbReference type="EMBL" id="KIJ30048.1"/>
    </source>
</evidence>
<evidence type="ECO:0000313" key="2">
    <source>
        <dbReference type="Proteomes" id="UP000054279"/>
    </source>
</evidence>
<dbReference type="AlphaFoldDB" id="A0A0C9TK10"/>
<protein>
    <submittedName>
        <fullName evidence="1">Uncharacterized protein</fullName>
    </submittedName>
</protein>
<accession>A0A0C9TK10</accession>
<dbReference type="Proteomes" id="UP000054279">
    <property type="component" value="Unassembled WGS sequence"/>
</dbReference>
<reference evidence="1 2" key="1">
    <citation type="submission" date="2014-06" db="EMBL/GenBank/DDBJ databases">
        <title>Evolutionary Origins and Diversification of the Mycorrhizal Mutualists.</title>
        <authorList>
            <consortium name="DOE Joint Genome Institute"/>
            <consortium name="Mycorrhizal Genomics Consortium"/>
            <person name="Kohler A."/>
            <person name="Kuo A."/>
            <person name="Nagy L.G."/>
            <person name="Floudas D."/>
            <person name="Copeland A."/>
            <person name="Barry K.W."/>
            <person name="Cichocki N."/>
            <person name="Veneault-Fourrey C."/>
            <person name="LaButti K."/>
            <person name="Lindquist E.A."/>
            <person name="Lipzen A."/>
            <person name="Lundell T."/>
            <person name="Morin E."/>
            <person name="Murat C."/>
            <person name="Riley R."/>
            <person name="Ohm R."/>
            <person name="Sun H."/>
            <person name="Tunlid A."/>
            <person name="Henrissat B."/>
            <person name="Grigoriev I.V."/>
            <person name="Hibbett D.S."/>
            <person name="Martin F."/>
        </authorList>
    </citation>
    <scope>NUCLEOTIDE SEQUENCE [LARGE SCALE GENOMIC DNA]</scope>
    <source>
        <strain evidence="1 2">SS14</strain>
    </source>
</reference>
<organism evidence="1 2">
    <name type="scientific">Sphaerobolus stellatus (strain SS14)</name>
    <dbReference type="NCBI Taxonomy" id="990650"/>
    <lineage>
        <taxon>Eukaryota</taxon>
        <taxon>Fungi</taxon>
        <taxon>Dikarya</taxon>
        <taxon>Basidiomycota</taxon>
        <taxon>Agaricomycotina</taxon>
        <taxon>Agaricomycetes</taxon>
        <taxon>Phallomycetidae</taxon>
        <taxon>Geastrales</taxon>
        <taxon>Sphaerobolaceae</taxon>
        <taxon>Sphaerobolus</taxon>
    </lineage>
</organism>
<sequence length="204" mass="23672">MKWPSAHLTFYGPYFKSPIEISPYSWKNMLVQSLKPVYSHNVESSGNNTWLKHSSLATMDPAKSTQLATEPFTPAHCPTANIFKELPSPSFVKHLNLENIKDSHIWNMAIIHNIWLDIFMLSRVYRAIWHPQFHPLQKSNDKYGLLLVQGYQKKHAKTSQNSKKKSLLNLLILKKLWQISNLLNQLARNMLFPFLAIILVQLHD</sequence>
<dbReference type="HOGENOM" id="CLU_1344004_0_0_1"/>